<feature type="region of interest" description="Disordered" evidence="1">
    <location>
        <begin position="332"/>
        <end position="368"/>
    </location>
</feature>
<dbReference type="EMBL" id="BKCJ010166596">
    <property type="protein sequence ID" value="GEY29223.1"/>
    <property type="molecule type" value="Genomic_DNA"/>
</dbReference>
<feature type="region of interest" description="Disordered" evidence="1">
    <location>
        <begin position="109"/>
        <end position="139"/>
    </location>
</feature>
<evidence type="ECO:0000256" key="1">
    <source>
        <dbReference type="SAM" id="MobiDB-lite"/>
    </source>
</evidence>
<dbReference type="Pfam" id="PF07727">
    <property type="entry name" value="RVT_2"/>
    <property type="match status" value="2"/>
</dbReference>
<accession>A0A699HJM0</accession>
<feature type="domain" description="Reverse transcriptase Ty1/copia-type" evidence="2">
    <location>
        <begin position="691"/>
        <end position="755"/>
    </location>
</feature>
<organism evidence="3">
    <name type="scientific">Tanacetum cinerariifolium</name>
    <name type="common">Dalmatian daisy</name>
    <name type="synonym">Chrysanthemum cinerariifolium</name>
    <dbReference type="NCBI Taxonomy" id="118510"/>
    <lineage>
        <taxon>Eukaryota</taxon>
        <taxon>Viridiplantae</taxon>
        <taxon>Streptophyta</taxon>
        <taxon>Embryophyta</taxon>
        <taxon>Tracheophyta</taxon>
        <taxon>Spermatophyta</taxon>
        <taxon>Magnoliopsida</taxon>
        <taxon>eudicotyledons</taxon>
        <taxon>Gunneridae</taxon>
        <taxon>Pentapetalae</taxon>
        <taxon>asterids</taxon>
        <taxon>campanulids</taxon>
        <taxon>Asterales</taxon>
        <taxon>Asteraceae</taxon>
        <taxon>Asteroideae</taxon>
        <taxon>Anthemideae</taxon>
        <taxon>Anthemidinae</taxon>
        <taxon>Tanacetum</taxon>
    </lineage>
</organism>
<feature type="compositionally biased region" description="Basic and acidic residues" evidence="1">
    <location>
        <begin position="359"/>
        <end position="368"/>
    </location>
</feature>
<feature type="domain" description="Reverse transcriptase Ty1/copia-type" evidence="2">
    <location>
        <begin position="616"/>
        <end position="690"/>
    </location>
</feature>
<dbReference type="InterPro" id="IPR043502">
    <property type="entry name" value="DNA/RNA_pol_sf"/>
</dbReference>
<reference evidence="3" key="1">
    <citation type="journal article" date="2019" name="Sci. Rep.">
        <title>Draft genome of Tanacetum cinerariifolium, the natural source of mosquito coil.</title>
        <authorList>
            <person name="Yamashiro T."/>
            <person name="Shiraishi A."/>
            <person name="Satake H."/>
            <person name="Nakayama K."/>
        </authorList>
    </citation>
    <scope>NUCLEOTIDE SEQUENCE</scope>
</reference>
<dbReference type="PANTHER" id="PTHR11439">
    <property type="entry name" value="GAG-POL-RELATED RETROTRANSPOSON"/>
    <property type="match status" value="1"/>
</dbReference>
<feature type="non-terminal residue" evidence="3">
    <location>
        <position position="1153"/>
    </location>
</feature>
<feature type="compositionally biased region" description="Polar residues" evidence="1">
    <location>
        <begin position="275"/>
        <end position="286"/>
    </location>
</feature>
<protein>
    <submittedName>
        <fullName evidence="3">Copia protein</fullName>
    </submittedName>
</protein>
<feature type="region of interest" description="Disordered" evidence="1">
    <location>
        <begin position="265"/>
        <end position="311"/>
    </location>
</feature>
<proteinExistence type="predicted"/>
<comment type="caution">
    <text evidence="3">The sequence shown here is derived from an EMBL/GenBank/DDBJ whole genome shotgun (WGS) entry which is preliminary data.</text>
</comment>
<evidence type="ECO:0000259" key="2">
    <source>
        <dbReference type="Pfam" id="PF07727"/>
    </source>
</evidence>
<name>A0A699HJM0_TANCI</name>
<evidence type="ECO:0000313" key="3">
    <source>
        <dbReference type="EMBL" id="GEY29223.1"/>
    </source>
</evidence>
<feature type="compositionally biased region" description="Basic and acidic residues" evidence="1">
    <location>
        <begin position="517"/>
        <end position="527"/>
    </location>
</feature>
<dbReference type="PANTHER" id="PTHR11439:SF495">
    <property type="entry name" value="REVERSE TRANSCRIPTASE, RNA-DEPENDENT DNA POLYMERASE-RELATED"/>
    <property type="match status" value="1"/>
</dbReference>
<sequence length="1153" mass="129141">MVAYLEKTKGNAEFHQIVDFLTSSSIHHALTIYATIDGKTVVIIESSVRRDLLFTDDNGINCLTNVQIFKNLPLMGILAQSVVVEGEGSGNPRESEPTPFFAQPISESQILESSSSPQNTQSPRQTLEGIGFPHTRGPNFPNPSMDVEAVHKEGVTVCDLPLSTGNIIISGEDWMEHAIKFMNPVSQTPYDPLSGGHTPGSDKGSMILKELMVLCTTLSQKVLDLEKVKAAQAKEIASMDFFLDEDANKKEEFNLDADTDVIVKDKGSGEKGGSTAETISTATPDISTARPEVSTAEPKTPPPTTTLFDDEDVTITDTLEIQVDAFVPIGSEEDKKRVGSRKKRAAGSTSKQKSPKKQKANDKESVDHDKELKKCLKVVPDDDKAINYETLDVLLTGNQQDWKLLSWKLYETCGVHTLMLDDSLVFINMFVEKRYPLTKEILKNILSWRLEAKTKSKTKVEIVPDKDYILLPLCTQDLPFSSTSKDSPSAGFKPLGEEEKKDAEDLGNEDSEVPSTEDLRVNQEKDANVNNTNNINTVSPTDNAVGIEDNAVDENIVYRCADDLNIPDFKEISRFGDATDDDSGANMNNLDTYFKVSHVPTIRINMDHPLNQVIGDLYTQEEGIDYDEVFALVARIEAISLFLAYALFKDFVVYQMDVKSDFLYGNSEEEVYVCQPLGFEGPNFPDRVYKRGMIDKTLFIQKDKSDILLVQVYVDDIIFGSTRKEICTEFEKMMHKKFQMRFIGELTFFFGLQTANTPMETQKTLLKDENGKDVDEHLYRSMIGSLMYLTSSRPNIMFAVCACARFQVNPKFSHLQAVKMIFRYLKGKPKLGLWYPKDSPFDLVACTDSDYAGTILDRKSTTGSCQFLGCRLISWQCKKQTVVANSIIEAEEGCLEWNGKAVKDEIGTSAHNLNVSAKVKTEREKSEQKELRELVRIKNRKRATTTKAKNINGEAQIHAKVDGKKVIISEALIRRDLRFRDEGGLNCFSNKVIFEQLTLMGDYYCWLKTYCCWYKLKLLDNAADTKLRLLEESATADDKMKKNTKNKTDLEDQSLDDLFNSLKIYEAEVKSSFTTSPTTQNIAFVSSQNTDSTNESVSVVTSISTSTKVLVSALPNVDTLSDAVIYSLFARQYNSPQLDNDDLKQIDADDLEE</sequence>
<dbReference type="CDD" id="cd09272">
    <property type="entry name" value="RNase_HI_RT_Ty1"/>
    <property type="match status" value="1"/>
</dbReference>
<feature type="compositionally biased region" description="Basic and acidic residues" evidence="1">
    <location>
        <begin position="495"/>
        <end position="504"/>
    </location>
</feature>
<feature type="region of interest" description="Disordered" evidence="1">
    <location>
        <begin position="481"/>
        <end position="541"/>
    </location>
</feature>
<dbReference type="AlphaFoldDB" id="A0A699HJM0"/>
<feature type="compositionally biased region" description="Low complexity" evidence="1">
    <location>
        <begin position="528"/>
        <end position="538"/>
    </location>
</feature>
<gene>
    <name evidence="3" type="ORF">Tci_401197</name>
</gene>
<dbReference type="SUPFAM" id="SSF56672">
    <property type="entry name" value="DNA/RNA polymerases"/>
    <property type="match status" value="1"/>
</dbReference>
<dbReference type="InterPro" id="IPR013103">
    <property type="entry name" value="RVT_2"/>
</dbReference>